<dbReference type="GO" id="GO:0005886">
    <property type="term" value="C:plasma membrane"/>
    <property type="evidence" value="ECO:0007669"/>
    <property type="project" value="UniProtKB-SubCell"/>
</dbReference>
<evidence type="ECO:0000256" key="4">
    <source>
        <dbReference type="ARBA" id="ARBA00022519"/>
    </source>
</evidence>
<dbReference type="PATRIC" id="fig|1453497.3.peg.1805"/>
<feature type="transmembrane region" description="Helical" evidence="8">
    <location>
        <begin position="373"/>
        <end position="390"/>
    </location>
</feature>
<keyword evidence="5 8" id="KW-0812">Transmembrane</keyword>
<evidence type="ECO:0000256" key="6">
    <source>
        <dbReference type="ARBA" id="ARBA00022989"/>
    </source>
</evidence>
<organism evidence="10 11">
    <name type="scientific">Kosmotoga arenicorallina S304</name>
    <dbReference type="NCBI Taxonomy" id="1453497"/>
    <lineage>
        <taxon>Bacteria</taxon>
        <taxon>Thermotogati</taxon>
        <taxon>Thermotogota</taxon>
        <taxon>Thermotogae</taxon>
        <taxon>Kosmotogales</taxon>
        <taxon>Kosmotogaceae</taxon>
        <taxon>Kosmotoga</taxon>
    </lineage>
</organism>
<evidence type="ECO:0000256" key="8">
    <source>
        <dbReference type="SAM" id="Phobius"/>
    </source>
</evidence>
<dbReference type="OrthoDB" id="9805682at2"/>
<evidence type="ECO:0000256" key="5">
    <source>
        <dbReference type="ARBA" id="ARBA00022692"/>
    </source>
</evidence>
<comment type="subcellular location">
    <subcellularLocation>
        <location evidence="1">Cell inner membrane</location>
        <topology evidence="1">Multi-pass membrane protein</topology>
    </subcellularLocation>
</comment>
<keyword evidence="3" id="KW-1003">Cell membrane</keyword>
<feature type="transmembrane region" description="Helical" evidence="8">
    <location>
        <begin position="172"/>
        <end position="199"/>
    </location>
</feature>
<keyword evidence="4" id="KW-0997">Cell inner membrane</keyword>
<feature type="domain" description="Type II secretion system protein GspF" evidence="9">
    <location>
        <begin position="68"/>
        <end position="191"/>
    </location>
</feature>
<dbReference type="PANTHER" id="PTHR30012">
    <property type="entry name" value="GENERAL SECRETION PATHWAY PROTEIN"/>
    <property type="match status" value="1"/>
</dbReference>
<comment type="caution">
    <text evidence="10">The sequence shown here is derived from an EMBL/GenBank/DDBJ whole genome shotgun (WGS) entry which is preliminary data.</text>
</comment>
<dbReference type="EMBL" id="JFHK01000006">
    <property type="protein sequence ID" value="OAA30830.1"/>
    <property type="molecule type" value="Genomic_DNA"/>
</dbReference>
<feature type="transmembrane region" description="Helical" evidence="8">
    <location>
        <begin position="219"/>
        <end position="238"/>
    </location>
</feature>
<dbReference type="Pfam" id="PF00482">
    <property type="entry name" value="T2SSF"/>
    <property type="match status" value="2"/>
</dbReference>
<accession>A0A176K155</accession>
<dbReference type="PANTHER" id="PTHR30012:SF0">
    <property type="entry name" value="TYPE II SECRETION SYSTEM PROTEIN F-RELATED"/>
    <property type="match status" value="1"/>
</dbReference>
<dbReference type="InterPro" id="IPR018076">
    <property type="entry name" value="T2SS_GspF_dom"/>
</dbReference>
<keyword evidence="6 8" id="KW-1133">Transmembrane helix</keyword>
<keyword evidence="11" id="KW-1185">Reference proteome</keyword>
<evidence type="ECO:0000256" key="7">
    <source>
        <dbReference type="ARBA" id="ARBA00023136"/>
    </source>
</evidence>
<dbReference type="Gene3D" id="1.20.81.30">
    <property type="entry name" value="Type II secretion system (T2SS), domain F"/>
    <property type="match status" value="2"/>
</dbReference>
<protein>
    <submittedName>
        <fullName evidence="10">Secretion system protein</fullName>
    </submittedName>
</protein>
<dbReference type="InterPro" id="IPR003004">
    <property type="entry name" value="GspF/PilC"/>
</dbReference>
<evidence type="ECO:0000256" key="2">
    <source>
        <dbReference type="ARBA" id="ARBA00005745"/>
    </source>
</evidence>
<evidence type="ECO:0000256" key="3">
    <source>
        <dbReference type="ARBA" id="ARBA00022475"/>
    </source>
</evidence>
<keyword evidence="7 8" id="KW-0472">Membrane</keyword>
<comment type="similarity">
    <text evidence="2">Belongs to the GSP F family.</text>
</comment>
<sequence>MPEFRYEVINSSGKSEKGKISASSKLEALELLNRQGFIVTSIKPLSKTATGGAGKTFFPISTKEISLFSRQLSTMIASGVRIRDALQVLSVQTVFSNRFRKKIIEVVLAIEGGMTLSEALERSRVFDSLFINLVKAGEAGGVLDETLQRISDFYESMVDLENQVKSAMSYPLFMMAFAVGIVSVIVLFILPNLISAFGGNFTPTGVMGLLVSANKLLKNHWLAVILTLVGAFAGFKIFMKTKYGRLLKDFLGSLLPPVRKLREMSALERFSRTLAVLVASGVDLPTALQLSAEVSESTKIIRGMTLAIEDIKTGETIKNAIEKQRIFPSIVVSMINTGEETGKLDEVMFKVSEFYHAQVSTALKKLVSLVEPLMIIFIGGFIGFLAYTMYNTIFTLEQSVGG</sequence>
<dbReference type="InterPro" id="IPR042094">
    <property type="entry name" value="T2SS_GspF_sf"/>
</dbReference>
<evidence type="ECO:0000256" key="1">
    <source>
        <dbReference type="ARBA" id="ARBA00004429"/>
    </source>
</evidence>
<feature type="domain" description="Type II secretion system protein GspF" evidence="9">
    <location>
        <begin position="270"/>
        <end position="390"/>
    </location>
</feature>
<dbReference type="FunFam" id="1.20.81.30:FF:000001">
    <property type="entry name" value="Type II secretion system protein F"/>
    <property type="match status" value="2"/>
</dbReference>
<name>A0A176K155_9BACT</name>
<gene>
    <name evidence="10" type="ORF">AT15_09100</name>
</gene>
<dbReference type="PRINTS" id="PR00812">
    <property type="entry name" value="BCTERIALGSPF"/>
</dbReference>
<dbReference type="STRING" id="1453497.AT15_09100"/>
<dbReference type="Proteomes" id="UP000077339">
    <property type="component" value="Unassembled WGS sequence"/>
</dbReference>
<evidence type="ECO:0000259" key="9">
    <source>
        <dbReference type="Pfam" id="PF00482"/>
    </source>
</evidence>
<dbReference type="RefSeq" id="WP_068347001.1">
    <property type="nucleotide sequence ID" value="NZ_JFHK01000006.1"/>
</dbReference>
<proteinExistence type="inferred from homology"/>
<evidence type="ECO:0000313" key="10">
    <source>
        <dbReference type="EMBL" id="OAA30830.1"/>
    </source>
</evidence>
<reference evidence="10 11" key="1">
    <citation type="submission" date="2014-02" db="EMBL/GenBank/DDBJ databases">
        <title>Kosmotoga genome sequencing.</title>
        <authorList>
            <person name="Pollo S.M."/>
            <person name="Charchuk R."/>
            <person name="Nesbo C.L."/>
        </authorList>
    </citation>
    <scope>NUCLEOTIDE SEQUENCE [LARGE SCALE GENOMIC DNA]</scope>
    <source>
        <strain evidence="10 11">S304</strain>
    </source>
</reference>
<evidence type="ECO:0000313" key="11">
    <source>
        <dbReference type="Proteomes" id="UP000077339"/>
    </source>
</evidence>
<dbReference type="AlphaFoldDB" id="A0A176K155"/>